<evidence type="ECO:0000313" key="7">
    <source>
        <dbReference type="Ensembl" id="ENSAPOP00000024094.1"/>
    </source>
</evidence>
<dbReference type="InterPro" id="IPR051885">
    <property type="entry name" value="CC_CF"/>
</dbReference>
<dbReference type="Pfam" id="PF13870">
    <property type="entry name" value="CCDC113_CCDC96_CC"/>
    <property type="match status" value="1"/>
</dbReference>
<dbReference type="PANTHER" id="PTHR15654">
    <property type="entry name" value="COILED-COIL DOMAIN-CONTAINING PROTEIN 113-RELATED"/>
    <property type="match status" value="1"/>
</dbReference>
<evidence type="ECO:0000256" key="4">
    <source>
        <dbReference type="SAM" id="Coils"/>
    </source>
</evidence>
<protein>
    <submittedName>
        <fullName evidence="7">Coiled-coil domain containing 96</fullName>
    </submittedName>
</protein>
<reference evidence="7" key="1">
    <citation type="submission" date="2025-08" db="UniProtKB">
        <authorList>
            <consortium name="Ensembl"/>
        </authorList>
    </citation>
    <scope>IDENTIFICATION</scope>
</reference>
<proteinExistence type="predicted"/>
<reference evidence="7" key="2">
    <citation type="submission" date="2025-09" db="UniProtKB">
        <authorList>
            <consortium name="Ensembl"/>
        </authorList>
    </citation>
    <scope>IDENTIFICATION</scope>
</reference>
<organism evidence="7 8">
    <name type="scientific">Acanthochromis polyacanthus</name>
    <name type="common">spiny chromis</name>
    <dbReference type="NCBI Taxonomy" id="80966"/>
    <lineage>
        <taxon>Eukaryota</taxon>
        <taxon>Metazoa</taxon>
        <taxon>Chordata</taxon>
        <taxon>Craniata</taxon>
        <taxon>Vertebrata</taxon>
        <taxon>Euteleostomi</taxon>
        <taxon>Actinopterygii</taxon>
        <taxon>Neopterygii</taxon>
        <taxon>Teleostei</taxon>
        <taxon>Neoteleostei</taxon>
        <taxon>Acanthomorphata</taxon>
        <taxon>Ovalentaria</taxon>
        <taxon>Pomacentridae</taxon>
        <taxon>Acanthochromis</taxon>
    </lineage>
</organism>
<keyword evidence="3" id="KW-0966">Cell projection</keyword>
<keyword evidence="8" id="KW-1185">Reference proteome</keyword>
<feature type="compositionally biased region" description="Polar residues" evidence="5">
    <location>
        <begin position="151"/>
        <end position="160"/>
    </location>
</feature>
<dbReference type="GeneTree" id="ENSGT00940000154521"/>
<feature type="domain" description="CCDC113/CCDC96 coiled-coil" evidence="6">
    <location>
        <begin position="343"/>
        <end position="508"/>
    </location>
</feature>
<evidence type="ECO:0000256" key="1">
    <source>
        <dbReference type="ARBA" id="ARBA00004138"/>
    </source>
</evidence>
<dbReference type="GO" id="GO:0036064">
    <property type="term" value="C:ciliary basal body"/>
    <property type="evidence" value="ECO:0007669"/>
    <property type="project" value="TreeGrafter"/>
</dbReference>
<dbReference type="GO" id="GO:0005930">
    <property type="term" value="C:axoneme"/>
    <property type="evidence" value="ECO:0007669"/>
    <property type="project" value="TreeGrafter"/>
</dbReference>
<dbReference type="GO" id="GO:0060271">
    <property type="term" value="P:cilium assembly"/>
    <property type="evidence" value="ECO:0007669"/>
    <property type="project" value="TreeGrafter"/>
</dbReference>
<feature type="region of interest" description="Disordered" evidence="5">
    <location>
        <begin position="68"/>
        <end position="210"/>
    </location>
</feature>
<dbReference type="FunCoup" id="A0A3Q1G588">
    <property type="interactions" value="14"/>
</dbReference>
<dbReference type="Ensembl" id="ENSAPOT00000009611.1">
    <property type="protein sequence ID" value="ENSAPOP00000024094.1"/>
    <property type="gene ID" value="ENSAPOG00000006292.1"/>
</dbReference>
<evidence type="ECO:0000256" key="2">
    <source>
        <dbReference type="ARBA" id="ARBA00023054"/>
    </source>
</evidence>
<dbReference type="Proteomes" id="UP000257200">
    <property type="component" value="Unplaced"/>
</dbReference>
<feature type="compositionally biased region" description="Acidic residues" evidence="5">
    <location>
        <begin position="130"/>
        <end position="143"/>
    </location>
</feature>
<dbReference type="AlphaFoldDB" id="A0A3Q1G588"/>
<name>A0A3Q1G588_9TELE</name>
<evidence type="ECO:0000259" key="6">
    <source>
        <dbReference type="Pfam" id="PF13870"/>
    </source>
</evidence>
<feature type="compositionally biased region" description="Basic and acidic residues" evidence="5">
    <location>
        <begin position="171"/>
        <end position="181"/>
    </location>
</feature>
<comment type="subcellular location">
    <subcellularLocation>
        <location evidence="1">Cell projection</location>
        <location evidence="1">Cilium</location>
    </subcellularLocation>
</comment>
<keyword evidence="2 4" id="KW-0175">Coiled coil</keyword>
<accession>A0A3Q1G588</accession>
<dbReference type="InParanoid" id="A0A3Q1G588"/>
<dbReference type="InterPro" id="IPR025254">
    <property type="entry name" value="CCDC113/CCDC96_CC"/>
</dbReference>
<dbReference type="PANTHER" id="PTHR15654:SF1">
    <property type="entry name" value="COILED-COIL DOMAIN-CONTAINING PROTEIN 96"/>
    <property type="match status" value="1"/>
</dbReference>
<feature type="coiled-coil region" evidence="4">
    <location>
        <begin position="381"/>
        <end position="408"/>
    </location>
</feature>
<dbReference type="STRING" id="80966.ENSAPOP00000024094"/>
<feature type="coiled-coil region" evidence="4">
    <location>
        <begin position="273"/>
        <end position="311"/>
    </location>
</feature>
<feature type="compositionally biased region" description="Basic and acidic residues" evidence="5">
    <location>
        <begin position="96"/>
        <end position="118"/>
    </location>
</feature>
<sequence>MYPVSKSVLLDSIEQRLLFPAGPSSLRLGTPEREPTAVDLLVSVPSPVVADFCARGETLRTQLDIGAVGAAKPQTEHEENELKDDTEREEDSFILADRHEKEDSEMVTSDHESGKVTEEGPSVAEAATCEPEETGSNELPSEDLDVKLNEVTEQPLTQEESVAFESSCDDGSPRLHLDTPDRQTTGVEEQQEEEEVSAAPDRENTRYEESRRKLQELIRERDEASQLSSKLQMKLAEYFRKKAGGNVQPERQKTETEQLQEYEKFMNILTDLQQKLTADCESARQQEEQLKVQSQEKLDKVEKEWRALEALKQEAAVTALSRHLGPEAALAKVESSLRAEQLRQDELSKLRLKHIKLKIKICRLEAELRDREEHSRDPLQIQFEQLQVARLEQKKHAEKQSEDSLKLQKKISSGLELLSNVKEKLCWSQMEVEVKREQLAEVEAQVARRRDFLTRTKQARSSLQVDNQRLKERQGLLGNRILLRDFEDTVDASDQLEERLEKLKCRQAEVVFSGGRWKKKLETT</sequence>
<evidence type="ECO:0000313" key="8">
    <source>
        <dbReference type="Proteomes" id="UP000257200"/>
    </source>
</evidence>
<evidence type="ECO:0000256" key="5">
    <source>
        <dbReference type="SAM" id="MobiDB-lite"/>
    </source>
</evidence>
<feature type="compositionally biased region" description="Basic and acidic residues" evidence="5">
    <location>
        <begin position="200"/>
        <end position="210"/>
    </location>
</feature>
<feature type="compositionally biased region" description="Acidic residues" evidence="5">
    <location>
        <begin position="78"/>
        <end position="92"/>
    </location>
</feature>
<evidence type="ECO:0000256" key="3">
    <source>
        <dbReference type="ARBA" id="ARBA00023273"/>
    </source>
</evidence>
<feature type="coiled-coil region" evidence="4">
    <location>
        <begin position="453"/>
        <end position="506"/>
    </location>
</feature>